<dbReference type="PROSITE" id="PS51217">
    <property type="entry name" value="UVRD_HELICASE_CTER"/>
    <property type="match status" value="1"/>
</dbReference>
<dbReference type="Pfam" id="PF13361">
    <property type="entry name" value="UvrD_C"/>
    <property type="match status" value="1"/>
</dbReference>
<feature type="domain" description="UvrD-like helicase C-terminal" evidence="16">
    <location>
        <begin position="352"/>
        <end position="663"/>
    </location>
</feature>
<dbReference type="GO" id="GO:0005829">
    <property type="term" value="C:cytosol"/>
    <property type="evidence" value="ECO:0007669"/>
    <property type="project" value="TreeGrafter"/>
</dbReference>
<evidence type="ECO:0000256" key="13">
    <source>
        <dbReference type="ARBA" id="ARBA00034808"/>
    </source>
</evidence>
<organism evidence="17">
    <name type="scientific">freshwater metagenome</name>
    <dbReference type="NCBI Taxonomy" id="449393"/>
    <lineage>
        <taxon>unclassified sequences</taxon>
        <taxon>metagenomes</taxon>
        <taxon>ecological metagenomes</taxon>
    </lineage>
</organism>
<evidence type="ECO:0000256" key="1">
    <source>
        <dbReference type="ARBA" id="ARBA00009922"/>
    </source>
</evidence>
<keyword evidence="10" id="KW-0234">DNA repair</keyword>
<evidence type="ECO:0000256" key="12">
    <source>
        <dbReference type="ARBA" id="ARBA00034617"/>
    </source>
</evidence>
<dbReference type="GO" id="GO:0033202">
    <property type="term" value="C:DNA helicase complex"/>
    <property type="evidence" value="ECO:0007669"/>
    <property type="project" value="TreeGrafter"/>
</dbReference>
<dbReference type="CDD" id="cd17932">
    <property type="entry name" value="DEXQc_UvrD"/>
    <property type="match status" value="1"/>
</dbReference>
<keyword evidence="9" id="KW-0238">DNA-binding</keyword>
<evidence type="ECO:0000256" key="4">
    <source>
        <dbReference type="ARBA" id="ARBA00022763"/>
    </source>
</evidence>
<dbReference type="Gene3D" id="1.10.10.160">
    <property type="match status" value="1"/>
</dbReference>
<evidence type="ECO:0000256" key="5">
    <source>
        <dbReference type="ARBA" id="ARBA00022801"/>
    </source>
</evidence>
<evidence type="ECO:0000256" key="9">
    <source>
        <dbReference type="ARBA" id="ARBA00023125"/>
    </source>
</evidence>
<accession>A0A6J6BF18</accession>
<sequence>MTATKKLMTDPAELAAFFGFAFTDEQLESITAPMEPLVIMAGAGTGKTTVMEARVLWLVASGQVAPDQVLGLTFTNKAAAELGRRINAVLDRWGAAQSETGHADPDLEVGPSVSTYNAFASRLVTESGLLMGVEPDARLLTQPARFQLAMRVVTRAKGPFTFIEGSPTTIAGHVLALENEMNEQLCSADQIRAHDQAHIAELETIRDTNSAKFTKVAKDARAAAGGRLELLGLVEEFRREKQRLALMDFGDQIGFAARLAREFPEIGRDLRARFAVVLLDEYQDTSVAQKSFLLDLFGQGHSLTAVGDPLQAIYGWRGASAGNIEIFAHEFTKADEQKANQAGLGVNNRSGQLILDVANAVAAPVRERHAAAKPLIAQPDRATTGGVEVAFFEQAMEEVHSGLAHIQRAIAEGTPLHEIAILLRANSHVARWYNALVAQGINVEVVGIGGLLELPEIADVMATLKLLDDPCENPSLVRLLSGPRWRFGPADLLALSRRAHDLVREQSADQKVVEHEDHLTQTLLEAVASADAVELVSLLEAVMDPGDADLSPEGRQRCALVAREFERLRHFAGMAPVDVITEVIRITGIDVEVSIRDARVGLSESLSALLALADEFNDLDGRVSLRSFLSYLQAMANEKQALDTAQPSPTESVKLLTIHGAKGLEYDVVIIPGMDAKTFPSIKKRDVWIRHMQAVPFSLRGDAQDFPAISTWEGNGGGEAFDEQMKELSLAEERRLGYVAVTRAKKQVFMSGSVWGLTQTTPRKPSAFLEEAREVTDVLTHVWVDQPDDKERNPWITEAASVQWPVVLDSPRDRARREVANDVRIAADMAGSTSMDLLDIPVDTYPVNVQQWVRDARLLIEEARIQHAPVREVPIPDSLSASAIVRLTHDRQGFARDLLRPMPRPPARAASRGTDFHAWVEARFGQRALINRDELLGASDDDFVVADDKLKELQDAFEAGPYADRQPYAIEAPIQIVLGGRVIVGRIDAVYQDDDGTFDLIDWKTGTKPADREQLAVYRIAWAKMHGIDPDRVKVGFYYVLDQRLDRPDVSDLTAESIEQLFTD</sequence>
<feature type="domain" description="UvrD-like helicase ATP-binding" evidence="15">
    <location>
        <begin position="20"/>
        <end position="351"/>
    </location>
</feature>
<protein>
    <recommendedName>
        <fullName evidence="13">DNA 3'-5' helicase</fullName>
        <ecNumber evidence="13">5.6.2.4</ecNumber>
    </recommendedName>
</protein>
<comment type="similarity">
    <text evidence="1">Belongs to the helicase family. UvrD subfamily.</text>
</comment>
<dbReference type="PANTHER" id="PTHR11070:SF55">
    <property type="entry name" value="DNA 3'-5' HELICASE"/>
    <property type="match status" value="1"/>
</dbReference>
<dbReference type="EMBL" id="CAEZSO010000028">
    <property type="protein sequence ID" value="CAB4537445.1"/>
    <property type="molecule type" value="Genomic_DNA"/>
</dbReference>
<dbReference type="InterPro" id="IPR014016">
    <property type="entry name" value="UvrD-like_ATP-bd"/>
</dbReference>
<evidence type="ECO:0000256" key="10">
    <source>
        <dbReference type="ARBA" id="ARBA00023204"/>
    </source>
</evidence>
<comment type="catalytic activity">
    <reaction evidence="12">
        <text>Couples ATP hydrolysis with the unwinding of duplex DNA by translocating in the 3'-5' direction.</text>
        <dbReference type="EC" id="5.6.2.4"/>
    </reaction>
</comment>
<evidence type="ECO:0000259" key="16">
    <source>
        <dbReference type="PROSITE" id="PS51217"/>
    </source>
</evidence>
<evidence type="ECO:0000256" key="2">
    <source>
        <dbReference type="ARBA" id="ARBA00022722"/>
    </source>
</evidence>
<dbReference type="AlphaFoldDB" id="A0A6J6BF18"/>
<evidence type="ECO:0000259" key="15">
    <source>
        <dbReference type="PROSITE" id="PS51198"/>
    </source>
</evidence>
<reference evidence="17" key="1">
    <citation type="submission" date="2020-05" db="EMBL/GenBank/DDBJ databases">
        <authorList>
            <person name="Chiriac C."/>
            <person name="Salcher M."/>
            <person name="Ghai R."/>
            <person name="Kavagutti S V."/>
        </authorList>
    </citation>
    <scope>NUCLEOTIDE SEQUENCE</scope>
</reference>
<keyword evidence="8" id="KW-0067">ATP-binding</keyword>
<dbReference type="GO" id="GO:0043138">
    <property type="term" value="F:3'-5' DNA helicase activity"/>
    <property type="evidence" value="ECO:0007669"/>
    <property type="project" value="UniProtKB-EC"/>
</dbReference>
<dbReference type="PANTHER" id="PTHR11070">
    <property type="entry name" value="UVRD / RECB / PCRA DNA HELICASE FAMILY MEMBER"/>
    <property type="match status" value="1"/>
</dbReference>
<keyword evidence="4" id="KW-0227">DNA damage</keyword>
<dbReference type="GO" id="GO:0003677">
    <property type="term" value="F:DNA binding"/>
    <property type="evidence" value="ECO:0007669"/>
    <property type="project" value="UniProtKB-KW"/>
</dbReference>
<name>A0A6J6BF18_9ZZZZ</name>
<evidence type="ECO:0000256" key="3">
    <source>
        <dbReference type="ARBA" id="ARBA00022741"/>
    </source>
</evidence>
<evidence type="ECO:0000256" key="11">
    <source>
        <dbReference type="ARBA" id="ARBA00023235"/>
    </source>
</evidence>
<evidence type="ECO:0000256" key="6">
    <source>
        <dbReference type="ARBA" id="ARBA00022806"/>
    </source>
</evidence>
<dbReference type="Gene3D" id="3.40.50.300">
    <property type="entry name" value="P-loop containing nucleotide triphosphate hydrolases"/>
    <property type="match status" value="3"/>
</dbReference>
<evidence type="ECO:0000256" key="8">
    <source>
        <dbReference type="ARBA" id="ARBA00022840"/>
    </source>
</evidence>
<keyword evidence="5" id="KW-0378">Hydrolase</keyword>
<dbReference type="InterPro" id="IPR038726">
    <property type="entry name" value="PDDEXK_AddAB-type"/>
</dbReference>
<dbReference type="GO" id="GO:0004527">
    <property type="term" value="F:exonuclease activity"/>
    <property type="evidence" value="ECO:0007669"/>
    <property type="project" value="UniProtKB-KW"/>
</dbReference>
<gene>
    <name evidence="17" type="ORF">UFOPK1446_00226</name>
</gene>
<evidence type="ECO:0000313" key="17">
    <source>
        <dbReference type="EMBL" id="CAB4537445.1"/>
    </source>
</evidence>
<dbReference type="InterPro" id="IPR027417">
    <property type="entry name" value="P-loop_NTPase"/>
</dbReference>
<dbReference type="Gene3D" id="3.90.320.10">
    <property type="match status" value="1"/>
</dbReference>
<keyword evidence="2" id="KW-0540">Nuclease</keyword>
<evidence type="ECO:0000256" key="7">
    <source>
        <dbReference type="ARBA" id="ARBA00022839"/>
    </source>
</evidence>
<keyword evidence="11" id="KW-0413">Isomerase</keyword>
<dbReference type="GO" id="GO:0000725">
    <property type="term" value="P:recombinational repair"/>
    <property type="evidence" value="ECO:0007669"/>
    <property type="project" value="TreeGrafter"/>
</dbReference>
<dbReference type="SUPFAM" id="SSF52540">
    <property type="entry name" value="P-loop containing nucleoside triphosphate hydrolases"/>
    <property type="match status" value="1"/>
</dbReference>
<dbReference type="PROSITE" id="PS51198">
    <property type="entry name" value="UVRD_HELICASE_ATP_BIND"/>
    <property type="match status" value="1"/>
</dbReference>
<proteinExistence type="inferred from homology"/>
<dbReference type="InterPro" id="IPR011604">
    <property type="entry name" value="PDDEXK-like_dom_sf"/>
</dbReference>
<keyword evidence="3" id="KW-0547">Nucleotide-binding</keyword>
<dbReference type="GO" id="GO:0005524">
    <property type="term" value="F:ATP binding"/>
    <property type="evidence" value="ECO:0007669"/>
    <property type="project" value="UniProtKB-KW"/>
</dbReference>
<dbReference type="InterPro" id="IPR014017">
    <property type="entry name" value="DNA_helicase_UvrD-like_C"/>
</dbReference>
<dbReference type="Pfam" id="PF00580">
    <property type="entry name" value="UvrD-helicase"/>
    <property type="match status" value="1"/>
</dbReference>
<dbReference type="Gene3D" id="1.10.486.10">
    <property type="entry name" value="PCRA, domain 4"/>
    <property type="match status" value="1"/>
</dbReference>
<keyword evidence="6" id="KW-0347">Helicase</keyword>
<dbReference type="InterPro" id="IPR013986">
    <property type="entry name" value="DExx_box_DNA_helicase_dom_sf"/>
</dbReference>
<dbReference type="InterPro" id="IPR000212">
    <property type="entry name" value="DNA_helicase_UvrD/REP"/>
</dbReference>
<dbReference type="EC" id="5.6.2.4" evidence="13"/>
<comment type="catalytic activity">
    <reaction evidence="14">
        <text>ATP + H2O = ADP + phosphate + H(+)</text>
        <dbReference type="Rhea" id="RHEA:13065"/>
        <dbReference type="ChEBI" id="CHEBI:15377"/>
        <dbReference type="ChEBI" id="CHEBI:15378"/>
        <dbReference type="ChEBI" id="CHEBI:30616"/>
        <dbReference type="ChEBI" id="CHEBI:43474"/>
        <dbReference type="ChEBI" id="CHEBI:456216"/>
        <dbReference type="EC" id="5.6.2.4"/>
    </reaction>
</comment>
<dbReference type="Pfam" id="PF12705">
    <property type="entry name" value="PDDEXK_1"/>
    <property type="match status" value="1"/>
</dbReference>
<keyword evidence="7" id="KW-0269">Exonuclease</keyword>
<evidence type="ECO:0000256" key="14">
    <source>
        <dbReference type="ARBA" id="ARBA00048988"/>
    </source>
</evidence>